<dbReference type="GO" id="GO:0051539">
    <property type="term" value="F:4 iron, 4 sulfur cluster binding"/>
    <property type="evidence" value="ECO:0007669"/>
    <property type="project" value="UniProtKB-KW"/>
</dbReference>
<dbReference type="PANTHER" id="PTHR43020:SF2">
    <property type="entry name" value="MITOCHONDRIAL TRNA METHYLTHIOTRANSFERASE CDK5RAP1"/>
    <property type="match status" value="1"/>
</dbReference>
<dbReference type="SUPFAM" id="SSF102114">
    <property type="entry name" value="Radical SAM enzymes"/>
    <property type="match status" value="1"/>
</dbReference>
<accession>X1EZG0</accession>
<dbReference type="PANTHER" id="PTHR43020">
    <property type="entry name" value="CDK5 REGULATORY SUBUNIT-ASSOCIATED PROTEIN 1"/>
    <property type="match status" value="1"/>
</dbReference>
<proteinExistence type="predicted"/>
<dbReference type="EMBL" id="BARU01012175">
    <property type="protein sequence ID" value="GAH37977.1"/>
    <property type="molecule type" value="Genomic_DNA"/>
</dbReference>
<feature type="non-terminal residue" evidence="4">
    <location>
        <position position="185"/>
    </location>
</feature>
<dbReference type="InterPro" id="IPR058240">
    <property type="entry name" value="rSAM_sf"/>
</dbReference>
<organism evidence="4">
    <name type="scientific">marine sediment metagenome</name>
    <dbReference type="NCBI Taxonomy" id="412755"/>
    <lineage>
        <taxon>unclassified sequences</taxon>
        <taxon>metagenomes</taxon>
        <taxon>ecological metagenomes</taxon>
    </lineage>
</organism>
<dbReference type="InterPro" id="IPR038135">
    <property type="entry name" value="Methylthiotransferase_N_sf"/>
</dbReference>
<comment type="cofactor">
    <cofactor evidence="1">
        <name>[4Fe-4S] cluster</name>
        <dbReference type="ChEBI" id="CHEBI:49883"/>
    </cofactor>
</comment>
<dbReference type="AlphaFoldDB" id="X1EZG0"/>
<dbReference type="CDD" id="cd01335">
    <property type="entry name" value="Radical_SAM"/>
    <property type="match status" value="1"/>
</dbReference>
<dbReference type="GO" id="GO:0046872">
    <property type="term" value="F:metal ion binding"/>
    <property type="evidence" value="ECO:0007669"/>
    <property type="project" value="UniProtKB-KW"/>
</dbReference>
<dbReference type="Gene3D" id="3.40.50.12160">
    <property type="entry name" value="Methylthiotransferase, N-terminal domain"/>
    <property type="match status" value="1"/>
</dbReference>
<dbReference type="InterPro" id="IPR007197">
    <property type="entry name" value="rSAM"/>
</dbReference>
<protein>
    <submittedName>
        <fullName evidence="4">Uncharacterized protein</fullName>
    </submittedName>
</protein>
<dbReference type="InterPro" id="IPR020612">
    <property type="entry name" value="Methylthiotransferase_CS"/>
</dbReference>
<evidence type="ECO:0000256" key="1">
    <source>
        <dbReference type="ARBA" id="ARBA00001966"/>
    </source>
</evidence>
<reference evidence="4" key="1">
    <citation type="journal article" date="2014" name="Front. Microbiol.">
        <title>High frequency of phylogenetically diverse reductive dehalogenase-homologous genes in deep subseafloor sedimentary metagenomes.</title>
        <authorList>
            <person name="Kawai M."/>
            <person name="Futagami T."/>
            <person name="Toyoda A."/>
            <person name="Takaki Y."/>
            <person name="Nishi S."/>
            <person name="Hori S."/>
            <person name="Arai W."/>
            <person name="Tsubouchi T."/>
            <person name="Morono Y."/>
            <person name="Uchiyama I."/>
            <person name="Ito T."/>
            <person name="Fujiyama A."/>
            <person name="Inagaki F."/>
            <person name="Takami H."/>
        </authorList>
    </citation>
    <scope>NUCLEOTIDE SEQUENCE</scope>
    <source>
        <strain evidence="4">Expedition CK06-06</strain>
    </source>
</reference>
<dbReference type="PROSITE" id="PS51918">
    <property type="entry name" value="RADICAL_SAM"/>
    <property type="match status" value="1"/>
</dbReference>
<dbReference type="Pfam" id="PF00919">
    <property type="entry name" value="UPF0004"/>
    <property type="match status" value="1"/>
</dbReference>
<comment type="caution">
    <text evidence="4">The sequence shown here is derived from an EMBL/GenBank/DDBJ whole genome shotgun (WGS) entry which is preliminary data.</text>
</comment>
<sequence>MNKAESERLGSYLEQLGYQATDTAEEADLIMLNSCVVRQSAENRVINKLNALRPLKKAQPDTTLAVTGCLVNSDIDQLKKSFPHVDYFFKPGDYPPWLGKPESAPVLPRYPSPSTFVPIIQGCNNFCSYCIVPYRRGRERSRTISEIAGEVKELMPRGVKEVTLLGQNVDSYGHDLPDKPDLADL</sequence>
<dbReference type="PROSITE" id="PS01278">
    <property type="entry name" value="MTTASE_RADICAL"/>
    <property type="match status" value="1"/>
</dbReference>
<dbReference type="SFLD" id="SFLDS00029">
    <property type="entry name" value="Radical_SAM"/>
    <property type="match status" value="1"/>
</dbReference>
<dbReference type="Pfam" id="PF04055">
    <property type="entry name" value="Radical_SAM"/>
    <property type="match status" value="1"/>
</dbReference>
<dbReference type="InterPro" id="IPR013848">
    <property type="entry name" value="Methylthiotransferase_N"/>
</dbReference>
<gene>
    <name evidence="4" type="ORF">S03H2_22570</name>
</gene>
<evidence type="ECO:0000313" key="4">
    <source>
        <dbReference type="EMBL" id="GAH37977.1"/>
    </source>
</evidence>
<name>X1EZG0_9ZZZZ</name>
<dbReference type="PROSITE" id="PS51449">
    <property type="entry name" value="MTTASE_N"/>
    <property type="match status" value="1"/>
</dbReference>
<feature type="domain" description="Radical SAM core" evidence="3">
    <location>
        <begin position="109"/>
        <end position="185"/>
    </location>
</feature>
<feature type="domain" description="MTTase N-terminal" evidence="2">
    <location>
        <begin position="1"/>
        <end position="106"/>
    </location>
</feature>
<evidence type="ECO:0000259" key="3">
    <source>
        <dbReference type="PROSITE" id="PS51918"/>
    </source>
</evidence>
<dbReference type="GO" id="GO:0035597">
    <property type="term" value="F:tRNA-2-methylthio-N(6)-dimethylallyladenosine(37) synthase activity"/>
    <property type="evidence" value="ECO:0007669"/>
    <property type="project" value="TreeGrafter"/>
</dbReference>
<dbReference type="GO" id="GO:0005829">
    <property type="term" value="C:cytosol"/>
    <property type="evidence" value="ECO:0007669"/>
    <property type="project" value="TreeGrafter"/>
</dbReference>
<dbReference type="Gene3D" id="3.30.750.210">
    <property type="match status" value="1"/>
</dbReference>
<evidence type="ECO:0000259" key="2">
    <source>
        <dbReference type="PROSITE" id="PS51449"/>
    </source>
</evidence>